<dbReference type="Proteomes" id="UP000054653">
    <property type="component" value="Unassembled WGS sequence"/>
</dbReference>
<name>A0A0V1B9D2_TRIBR</name>
<keyword evidence="2" id="KW-1185">Reference proteome</keyword>
<accession>A0A0V1B9D2</accession>
<evidence type="ECO:0000313" key="1">
    <source>
        <dbReference type="EMBL" id="KRY33591.1"/>
    </source>
</evidence>
<reference evidence="1 2" key="1">
    <citation type="submission" date="2015-01" db="EMBL/GenBank/DDBJ databases">
        <title>Evolution of Trichinella species and genotypes.</title>
        <authorList>
            <person name="Korhonen P.K."/>
            <person name="Edoardo P."/>
            <person name="Giuseppe L.R."/>
            <person name="Gasser R.B."/>
        </authorList>
    </citation>
    <scope>NUCLEOTIDE SEQUENCE [LARGE SCALE GENOMIC DNA]</scope>
    <source>
        <strain evidence="1">ISS120</strain>
    </source>
</reference>
<dbReference type="EMBL" id="JYDI01001322">
    <property type="protein sequence ID" value="KRY33591.1"/>
    <property type="molecule type" value="Genomic_DNA"/>
</dbReference>
<protein>
    <submittedName>
        <fullName evidence="1">Uncharacterized protein</fullName>
    </submittedName>
</protein>
<proteinExistence type="predicted"/>
<organism evidence="1 2">
    <name type="scientific">Trichinella britovi</name>
    <name type="common">Parasitic roundworm</name>
    <dbReference type="NCBI Taxonomy" id="45882"/>
    <lineage>
        <taxon>Eukaryota</taxon>
        <taxon>Metazoa</taxon>
        <taxon>Ecdysozoa</taxon>
        <taxon>Nematoda</taxon>
        <taxon>Enoplea</taxon>
        <taxon>Dorylaimia</taxon>
        <taxon>Trichinellida</taxon>
        <taxon>Trichinellidae</taxon>
        <taxon>Trichinella</taxon>
    </lineage>
</organism>
<comment type="caution">
    <text evidence="1">The sequence shown here is derived from an EMBL/GenBank/DDBJ whole genome shotgun (WGS) entry which is preliminary data.</text>
</comment>
<gene>
    <name evidence="1" type="ORF">T03_14512</name>
</gene>
<dbReference type="AlphaFoldDB" id="A0A0V1B9D2"/>
<sequence length="46" mass="5383">MEELQIVLSRLNKWKTETLKIPNIASRVKHLCCLTLLPARKQTCDF</sequence>
<evidence type="ECO:0000313" key="2">
    <source>
        <dbReference type="Proteomes" id="UP000054653"/>
    </source>
</evidence>